<dbReference type="SUPFAM" id="SSF46785">
    <property type="entry name" value="Winged helix' DNA-binding domain"/>
    <property type="match status" value="1"/>
</dbReference>
<dbReference type="Proteomes" id="UP000463051">
    <property type="component" value="Unassembled WGS sequence"/>
</dbReference>
<comment type="caution">
    <text evidence="2">The sequence shown here is derived from an EMBL/GenBank/DDBJ whole genome shotgun (WGS) entry which is preliminary data.</text>
</comment>
<dbReference type="GO" id="GO:0006281">
    <property type="term" value="P:DNA repair"/>
    <property type="evidence" value="ECO:0007669"/>
    <property type="project" value="InterPro"/>
</dbReference>
<dbReference type="Gene3D" id="1.10.10.10">
    <property type="entry name" value="Winged helix-like DNA-binding domain superfamily/Winged helix DNA-binding domain"/>
    <property type="match status" value="1"/>
</dbReference>
<gene>
    <name evidence="2" type="ORF">GJB61_17210</name>
</gene>
<dbReference type="RefSeq" id="WP_154120089.1">
    <property type="nucleotide sequence ID" value="NZ_WJXB01000006.1"/>
</dbReference>
<feature type="domain" description="RQC" evidence="1">
    <location>
        <begin position="23"/>
        <end position="124"/>
    </location>
</feature>
<accession>A0A7X2H732</accession>
<dbReference type="InterPro" id="IPR018982">
    <property type="entry name" value="RQC_domain"/>
</dbReference>
<reference evidence="2 3" key="1">
    <citation type="submission" date="2019-11" db="EMBL/GenBank/DDBJ databases">
        <title>Paenibacillus monticola sp. nov., a novel PGPR strain isolated from mountain sample in China.</title>
        <authorList>
            <person name="Zhao Q."/>
            <person name="Li H.-P."/>
            <person name="Zhang J.-L."/>
        </authorList>
    </citation>
    <scope>NUCLEOTIDE SEQUENCE [LARGE SCALE GENOMIC DNA]</scope>
    <source>
        <strain evidence="2 3">LC-T2</strain>
    </source>
</reference>
<dbReference type="GO" id="GO:0043138">
    <property type="term" value="F:3'-5' DNA helicase activity"/>
    <property type="evidence" value="ECO:0007669"/>
    <property type="project" value="InterPro"/>
</dbReference>
<protein>
    <submittedName>
        <fullName evidence="2">RQC domain protein</fullName>
    </submittedName>
</protein>
<sequence length="195" mass="23064">MGRRSPKVEVHLDSGDIKSLTEQEIRAILRAAEELIMTGGRNMLALILKGSKDKRILQHELQRSPVYGYYQDLKLDEIMHRIDWMIRNRYLKIEYSDRLPMIVFSDIGWAIERETYAEELLLKLTSMLDERDYIYVETLKDRNRGMILLLIEKIKETGNVRFVPLLRAWHAIEYKKVQAELQNAVQYLLQEGQIK</sequence>
<dbReference type="InterPro" id="IPR036388">
    <property type="entry name" value="WH-like_DNA-bd_sf"/>
</dbReference>
<evidence type="ECO:0000313" key="3">
    <source>
        <dbReference type="Proteomes" id="UP000463051"/>
    </source>
</evidence>
<dbReference type="InterPro" id="IPR036390">
    <property type="entry name" value="WH_DNA-bd_sf"/>
</dbReference>
<name>A0A7X2H732_9BACL</name>
<dbReference type="EMBL" id="WJXB01000006">
    <property type="protein sequence ID" value="MRN54724.1"/>
    <property type="molecule type" value="Genomic_DNA"/>
</dbReference>
<keyword evidence="3" id="KW-1185">Reference proteome</keyword>
<organism evidence="2 3">
    <name type="scientific">Paenibacillus monticola</name>
    <dbReference type="NCBI Taxonomy" id="2666075"/>
    <lineage>
        <taxon>Bacteria</taxon>
        <taxon>Bacillati</taxon>
        <taxon>Bacillota</taxon>
        <taxon>Bacilli</taxon>
        <taxon>Bacillales</taxon>
        <taxon>Paenibacillaceae</taxon>
        <taxon>Paenibacillus</taxon>
    </lineage>
</organism>
<dbReference type="GO" id="GO:0006260">
    <property type="term" value="P:DNA replication"/>
    <property type="evidence" value="ECO:0007669"/>
    <property type="project" value="InterPro"/>
</dbReference>
<dbReference type="Pfam" id="PF09382">
    <property type="entry name" value="RQC"/>
    <property type="match status" value="1"/>
</dbReference>
<dbReference type="SMART" id="SM00956">
    <property type="entry name" value="RQC"/>
    <property type="match status" value="1"/>
</dbReference>
<evidence type="ECO:0000259" key="1">
    <source>
        <dbReference type="SMART" id="SM00956"/>
    </source>
</evidence>
<dbReference type="NCBIfam" id="NF041107">
    <property type="entry name" value="RQC_minor_1"/>
    <property type="match status" value="1"/>
</dbReference>
<proteinExistence type="predicted"/>
<evidence type="ECO:0000313" key="2">
    <source>
        <dbReference type="EMBL" id="MRN54724.1"/>
    </source>
</evidence>
<dbReference type="AlphaFoldDB" id="A0A7X2H732"/>